<keyword evidence="4" id="KW-0411">Iron-sulfur</keyword>
<dbReference type="InterPro" id="IPR058240">
    <property type="entry name" value="rSAM_sf"/>
</dbReference>
<evidence type="ECO:0000256" key="1">
    <source>
        <dbReference type="ARBA" id="ARBA00022691"/>
    </source>
</evidence>
<dbReference type="InterPro" id="IPR050377">
    <property type="entry name" value="Radical_SAM_PqqE_MftC-like"/>
</dbReference>
<keyword evidence="2" id="KW-0479">Metal-binding</keyword>
<reference evidence="6" key="2">
    <citation type="journal article" date="2021" name="PeerJ">
        <title>Extensive microbial diversity within the chicken gut microbiome revealed by metagenomics and culture.</title>
        <authorList>
            <person name="Gilroy R."/>
            <person name="Ravi A."/>
            <person name="Getino M."/>
            <person name="Pursley I."/>
            <person name="Horton D.L."/>
            <person name="Alikhan N.F."/>
            <person name="Baker D."/>
            <person name="Gharbi K."/>
            <person name="Hall N."/>
            <person name="Watson M."/>
            <person name="Adriaenssens E.M."/>
            <person name="Foster-Nyarko E."/>
            <person name="Jarju S."/>
            <person name="Secka A."/>
            <person name="Antonio M."/>
            <person name="Oren A."/>
            <person name="Chaudhuri R.R."/>
            <person name="La Ragione R."/>
            <person name="Hildebrand F."/>
            <person name="Pallen M.J."/>
        </authorList>
    </citation>
    <scope>NUCLEOTIDE SEQUENCE</scope>
    <source>
        <strain evidence="6">CHK197-8231</strain>
    </source>
</reference>
<evidence type="ECO:0000256" key="2">
    <source>
        <dbReference type="ARBA" id="ARBA00022723"/>
    </source>
</evidence>
<dbReference type="GO" id="GO:0051536">
    <property type="term" value="F:iron-sulfur cluster binding"/>
    <property type="evidence" value="ECO:0007669"/>
    <property type="project" value="UniProtKB-KW"/>
</dbReference>
<evidence type="ECO:0000259" key="5">
    <source>
        <dbReference type="PROSITE" id="PS51918"/>
    </source>
</evidence>
<proteinExistence type="predicted"/>
<keyword evidence="3" id="KW-0408">Iron</keyword>
<dbReference type="Proteomes" id="UP000824087">
    <property type="component" value="Unassembled WGS sequence"/>
</dbReference>
<dbReference type="InterPro" id="IPR007197">
    <property type="entry name" value="rSAM"/>
</dbReference>
<sequence>MKKFKKVYVEITNICNRQCSFCSVGSKPKREMSFQEFEHVLKEIRSVTNYIYLHVKGEPLIHSQFEGILDLCDSYQMKVNITTNGTLLRKQLASLIKHACVRQINISLHSFENGMNQYINDILFSTDQLLEKTSTIVVFRFWALSNHQLTDVNRNIIDKIMKHYQLSDEIYQKILSEKNIRLGEKLYLNKAALFEWPTLHSTYVGTRGFCHALTRHIGILSDGTVIPCCLDSDGIISLGNIFEKHIEEILSSEKCRTFVKSLKDGKIIEPLCQRCSFRLRFSKGKNLEMAK</sequence>
<dbReference type="Pfam" id="PF04055">
    <property type="entry name" value="Radical_SAM"/>
    <property type="match status" value="1"/>
</dbReference>
<dbReference type="Pfam" id="PF13186">
    <property type="entry name" value="SPASM"/>
    <property type="match status" value="1"/>
</dbReference>
<dbReference type="SFLD" id="SFLDS00029">
    <property type="entry name" value="Radical_SAM"/>
    <property type="match status" value="1"/>
</dbReference>
<evidence type="ECO:0000313" key="7">
    <source>
        <dbReference type="Proteomes" id="UP000824087"/>
    </source>
</evidence>
<dbReference type="PANTHER" id="PTHR11228:SF7">
    <property type="entry name" value="PQQA PEPTIDE CYCLASE"/>
    <property type="match status" value="1"/>
</dbReference>
<dbReference type="InterPro" id="IPR023885">
    <property type="entry name" value="4Fe4S-binding_SPASM_dom"/>
</dbReference>
<evidence type="ECO:0000313" key="6">
    <source>
        <dbReference type="EMBL" id="HIU22241.1"/>
    </source>
</evidence>
<dbReference type="GO" id="GO:0046872">
    <property type="term" value="F:metal ion binding"/>
    <property type="evidence" value="ECO:0007669"/>
    <property type="project" value="UniProtKB-KW"/>
</dbReference>
<dbReference type="CDD" id="cd21122">
    <property type="entry name" value="SPASM_rSAM"/>
    <property type="match status" value="1"/>
</dbReference>
<dbReference type="SFLD" id="SFLDG01067">
    <property type="entry name" value="SPASM/twitch_domain_containing"/>
    <property type="match status" value="1"/>
</dbReference>
<feature type="domain" description="Radical SAM core" evidence="5">
    <location>
        <begin position="1"/>
        <end position="207"/>
    </location>
</feature>
<reference evidence="6" key="1">
    <citation type="submission" date="2020-10" db="EMBL/GenBank/DDBJ databases">
        <authorList>
            <person name="Gilroy R."/>
        </authorList>
    </citation>
    <scope>NUCLEOTIDE SEQUENCE</scope>
    <source>
        <strain evidence="6">CHK197-8231</strain>
    </source>
</reference>
<dbReference type="AlphaFoldDB" id="A0A9D1HTH3"/>
<gene>
    <name evidence="6" type="ORF">IAD49_01530</name>
</gene>
<dbReference type="CDD" id="cd01335">
    <property type="entry name" value="Radical_SAM"/>
    <property type="match status" value="1"/>
</dbReference>
<dbReference type="PANTHER" id="PTHR11228">
    <property type="entry name" value="RADICAL SAM DOMAIN PROTEIN"/>
    <property type="match status" value="1"/>
</dbReference>
<keyword evidence="1" id="KW-0949">S-adenosyl-L-methionine</keyword>
<dbReference type="Gene3D" id="3.20.20.70">
    <property type="entry name" value="Aldolase class I"/>
    <property type="match status" value="1"/>
</dbReference>
<organism evidence="6 7">
    <name type="scientific">Candidatus Fimihabitans intestinipullorum</name>
    <dbReference type="NCBI Taxonomy" id="2840820"/>
    <lineage>
        <taxon>Bacteria</taxon>
        <taxon>Bacillati</taxon>
        <taxon>Mycoplasmatota</taxon>
        <taxon>Mycoplasmatota incertae sedis</taxon>
        <taxon>Candidatus Fimihabitans</taxon>
    </lineage>
</organism>
<name>A0A9D1HTH3_9BACT</name>
<dbReference type="SUPFAM" id="SSF102114">
    <property type="entry name" value="Radical SAM enzymes"/>
    <property type="match status" value="1"/>
</dbReference>
<dbReference type="InterPro" id="IPR013785">
    <property type="entry name" value="Aldolase_TIM"/>
</dbReference>
<comment type="caution">
    <text evidence="6">The sequence shown here is derived from an EMBL/GenBank/DDBJ whole genome shotgun (WGS) entry which is preliminary data.</text>
</comment>
<protein>
    <submittedName>
        <fullName evidence="6">Radical SAM protein</fullName>
    </submittedName>
</protein>
<dbReference type="EMBL" id="DVML01000009">
    <property type="protein sequence ID" value="HIU22241.1"/>
    <property type="molecule type" value="Genomic_DNA"/>
</dbReference>
<dbReference type="GO" id="GO:0003824">
    <property type="term" value="F:catalytic activity"/>
    <property type="evidence" value="ECO:0007669"/>
    <property type="project" value="InterPro"/>
</dbReference>
<evidence type="ECO:0000256" key="4">
    <source>
        <dbReference type="ARBA" id="ARBA00023014"/>
    </source>
</evidence>
<evidence type="ECO:0000256" key="3">
    <source>
        <dbReference type="ARBA" id="ARBA00023004"/>
    </source>
</evidence>
<accession>A0A9D1HTH3</accession>
<dbReference type="PROSITE" id="PS51918">
    <property type="entry name" value="RADICAL_SAM"/>
    <property type="match status" value="1"/>
</dbReference>